<feature type="signal peptide" evidence="9">
    <location>
        <begin position="1"/>
        <end position="18"/>
    </location>
</feature>
<evidence type="ECO:0000256" key="7">
    <source>
        <dbReference type="RuleBase" id="RU000489"/>
    </source>
</evidence>
<dbReference type="GO" id="GO:0008843">
    <property type="term" value="F:endochitinase activity"/>
    <property type="evidence" value="ECO:0007669"/>
    <property type="project" value="UniProtKB-EC"/>
</dbReference>
<dbReference type="PROSITE" id="PS01095">
    <property type="entry name" value="GH18_1"/>
    <property type="match status" value="1"/>
</dbReference>
<dbReference type="Gene3D" id="3.10.50.10">
    <property type="match status" value="1"/>
</dbReference>
<dbReference type="Pfam" id="PF00704">
    <property type="entry name" value="Glyco_hydro_18"/>
    <property type="match status" value="1"/>
</dbReference>
<evidence type="ECO:0000256" key="4">
    <source>
        <dbReference type="ARBA" id="ARBA00023277"/>
    </source>
</evidence>
<keyword evidence="2 7" id="KW-0378">Hydrolase</keyword>
<dbReference type="GO" id="GO:0000272">
    <property type="term" value="P:polysaccharide catabolic process"/>
    <property type="evidence" value="ECO:0007669"/>
    <property type="project" value="UniProtKB-KW"/>
</dbReference>
<dbReference type="OrthoDB" id="73875at2759"/>
<accession>A0A1M2VB38</accession>
<sequence length="453" mass="47087">MLLPLSLLAALPAASVWAAPMCSLVPSKSAGALAASATATGGASTGSTPTTSGNSSSIGDDIVAYTWYAGWHGTEFPPDKLSWSKYTAVTYAFATTTNDVNTVSLEDSDEQLLPTFVDLAHQNNVKAILTIGGWTGSQYFSSAVATEANRTAFVKTVLNLVSKYDLDGLDFDWEYPNKQGMGCNLISDDDSQNFLSFLQALRADPAGQNLTLSAATGITPYNGPDGTPLSDVSAFAAVLDYVAIMNYDVWGSWSTSVGPNAPLNDTCTSAADQQGSAVSAVAAWTAAGFPANQLVLGVASYGHSFKVDNSAALVSGSTLTAYPAFDAAQQPLGDSWDAVAQPGPDQCGVQSAGGPSGIFDFWGLIEGGFLTANGTVADGIDYRFDACSQTPYVYNPTSGVMVSYDDAESFAAKGRFINEAGLRGFAMWEAAGDSNDILLDAISNAIGIEEVDC</sequence>
<gene>
    <name evidence="11" type="ORF">TRAPUB_4440</name>
</gene>
<dbReference type="PROSITE" id="PS51910">
    <property type="entry name" value="GH18_2"/>
    <property type="match status" value="1"/>
</dbReference>
<evidence type="ECO:0000259" key="10">
    <source>
        <dbReference type="PROSITE" id="PS51910"/>
    </source>
</evidence>
<protein>
    <submittedName>
        <fullName evidence="11">Chitinase A1</fullName>
    </submittedName>
</protein>
<comment type="caution">
    <text evidence="11">The sequence shown here is derived from an EMBL/GenBank/DDBJ whole genome shotgun (WGS) entry which is preliminary data.</text>
</comment>
<dbReference type="InterPro" id="IPR011583">
    <property type="entry name" value="Chitinase_II/V-like_cat"/>
</dbReference>
<dbReference type="InterPro" id="IPR050314">
    <property type="entry name" value="Glycosyl_Hydrlase_18"/>
</dbReference>
<dbReference type="InterPro" id="IPR001223">
    <property type="entry name" value="Glyco_hydro18_cat"/>
</dbReference>
<evidence type="ECO:0000256" key="3">
    <source>
        <dbReference type="ARBA" id="ARBA00023024"/>
    </source>
</evidence>
<keyword evidence="12" id="KW-1185">Reference proteome</keyword>
<organism evidence="11 12">
    <name type="scientific">Trametes pubescens</name>
    <name type="common">White-rot fungus</name>
    <dbReference type="NCBI Taxonomy" id="154538"/>
    <lineage>
        <taxon>Eukaryota</taxon>
        <taxon>Fungi</taxon>
        <taxon>Dikarya</taxon>
        <taxon>Basidiomycota</taxon>
        <taxon>Agaricomycotina</taxon>
        <taxon>Agaricomycetes</taxon>
        <taxon>Polyporales</taxon>
        <taxon>Polyporaceae</taxon>
        <taxon>Trametes</taxon>
    </lineage>
</organism>
<keyword evidence="6" id="KW-0624">Polysaccharide degradation</keyword>
<dbReference type="GO" id="GO:0006032">
    <property type="term" value="P:chitin catabolic process"/>
    <property type="evidence" value="ECO:0007669"/>
    <property type="project" value="UniProtKB-KW"/>
</dbReference>
<comment type="catalytic activity">
    <reaction evidence="1">
        <text>Random endo-hydrolysis of N-acetyl-beta-D-glucosaminide (1-&gt;4)-beta-linkages in chitin and chitodextrins.</text>
        <dbReference type="EC" id="3.2.1.14"/>
    </reaction>
</comment>
<dbReference type="SUPFAM" id="SSF54556">
    <property type="entry name" value="Chitinase insertion domain"/>
    <property type="match status" value="1"/>
</dbReference>
<dbReference type="InterPro" id="IPR001579">
    <property type="entry name" value="Glyco_hydro_18_chit_AS"/>
</dbReference>
<dbReference type="PANTHER" id="PTHR11177">
    <property type="entry name" value="CHITINASE"/>
    <property type="match status" value="1"/>
</dbReference>
<keyword evidence="4" id="KW-0119">Carbohydrate metabolism</keyword>
<dbReference type="OMA" id="MFWELSQ"/>
<proteinExistence type="inferred from homology"/>
<evidence type="ECO:0000256" key="8">
    <source>
        <dbReference type="RuleBase" id="RU004453"/>
    </source>
</evidence>
<evidence type="ECO:0000256" key="1">
    <source>
        <dbReference type="ARBA" id="ARBA00000822"/>
    </source>
</evidence>
<evidence type="ECO:0000256" key="2">
    <source>
        <dbReference type="ARBA" id="ARBA00022801"/>
    </source>
</evidence>
<dbReference type="InterPro" id="IPR017853">
    <property type="entry name" value="GH"/>
</dbReference>
<dbReference type="Gene3D" id="3.20.20.80">
    <property type="entry name" value="Glycosidases"/>
    <property type="match status" value="1"/>
</dbReference>
<dbReference type="SUPFAM" id="SSF51445">
    <property type="entry name" value="(Trans)glycosidases"/>
    <property type="match status" value="1"/>
</dbReference>
<dbReference type="AlphaFoldDB" id="A0A1M2VB38"/>
<evidence type="ECO:0000256" key="6">
    <source>
        <dbReference type="ARBA" id="ARBA00023326"/>
    </source>
</evidence>
<reference evidence="11 12" key="1">
    <citation type="submission" date="2016-10" db="EMBL/GenBank/DDBJ databases">
        <title>Genome sequence of the basidiomycete white-rot fungus Trametes pubescens.</title>
        <authorList>
            <person name="Makela M.R."/>
            <person name="Granchi Z."/>
            <person name="Peng M."/>
            <person name="De Vries R.P."/>
            <person name="Grigoriev I."/>
            <person name="Riley R."/>
            <person name="Hilden K."/>
        </authorList>
    </citation>
    <scope>NUCLEOTIDE SEQUENCE [LARGE SCALE GENOMIC DNA]</scope>
    <source>
        <strain evidence="11 12">FBCC735</strain>
    </source>
</reference>
<evidence type="ECO:0000256" key="5">
    <source>
        <dbReference type="ARBA" id="ARBA00023295"/>
    </source>
</evidence>
<dbReference type="EMBL" id="MNAD01001517">
    <property type="protein sequence ID" value="OJT04802.1"/>
    <property type="molecule type" value="Genomic_DNA"/>
</dbReference>
<keyword evidence="3" id="KW-0146">Chitin degradation</keyword>
<dbReference type="GO" id="GO:0005576">
    <property type="term" value="C:extracellular region"/>
    <property type="evidence" value="ECO:0007669"/>
    <property type="project" value="TreeGrafter"/>
</dbReference>
<dbReference type="InterPro" id="IPR029070">
    <property type="entry name" value="Chitinase_insertion_sf"/>
</dbReference>
<dbReference type="PANTHER" id="PTHR11177:SF392">
    <property type="entry name" value="HAP41P"/>
    <property type="match status" value="1"/>
</dbReference>
<dbReference type="GO" id="GO:0008061">
    <property type="term" value="F:chitin binding"/>
    <property type="evidence" value="ECO:0007669"/>
    <property type="project" value="InterPro"/>
</dbReference>
<dbReference type="STRING" id="154538.A0A1M2VB38"/>
<feature type="chain" id="PRO_5013199945" evidence="9">
    <location>
        <begin position="19"/>
        <end position="453"/>
    </location>
</feature>
<evidence type="ECO:0000313" key="11">
    <source>
        <dbReference type="EMBL" id="OJT04802.1"/>
    </source>
</evidence>
<feature type="domain" description="GH18" evidence="10">
    <location>
        <begin position="60"/>
        <end position="449"/>
    </location>
</feature>
<keyword evidence="9" id="KW-0732">Signal</keyword>
<comment type="similarity">
    <text evidence="8">Belongs to the glycosyl hydrolase 18 family.</text>
</comment>
<name>A0A1M2VB38_TRAPU</name>
<evidence type="ECO:0000313" key="12">
    <source>
        <dbReference type="Proteomes" id="UP000184267"/>
    </source>
</evidence>
<dbReference type="Proteomes" id="UP000184267">
    <property type="component" value="Unassembled WGS sequence"/>
</dbReference>
<keyword evidence="5 7" id="KW-0326">Glycosidase</keyword>
<dbReference type="SMART" id="SM00636">
    <property type="entry name" value="Glyco_18"/>
    <property type="match status" value="1"/>
</dbReference>
<evidence type="ECO:0000256" key="9">
    <source>
        <dbReference type="SAM" id="SignalP"/>
    </source>
</evidence>